<evidence type="ECO:0000313" key="8">
    <source>
        <dbReference type="EMBL" id="TFF40275.1"/>
    </source>
</evidence>
<organism evidence="8 9">
    <name type="scientific">Mucilaginibacter psychrotolerans</name>
    <dbReference type="NCBI Taxonomy" id="1524096"/>
    <lineage>
        <taxon>Bacteria</taxon>
        <taxon>Pseudomonadati</taxon>
        <taxon>Bacteroidota</taxon>
        <taxon>Sphingobacteriia</taxon>
        <taxon>Sphingobacteriales</taxon>
        <taxon>Sphingobacteriaceae</taxon>
        <taxon>Mucilaginibacter</taxon>
    </lineage>
</organism>
<comment type="caution">
    <text evidence="8">The sequence shown here is derived from an EMBL/GenBank/DDBJ whole genome shotgun (WGS) entry which is preliminary data.</text>
</comment>
<dbReference type="Proteomes" id="UP000297540">
    <property type="component" value="Unassembled WGS sequence"/>
</dbReference>
<evidence type="ECO:0000256" key="5">
    <source>
        <dbReference type="ARBA" id="ARBA00022801"/>
    </source>
</evidence>
<keyword evidence="5 7" id="KW-0378">Hydrolase</keyword>
<gene>
    <name evidence="7 8" type="primary">ybeY</name>
    <name evidence="8" type="ORF">E2R66_03220</name>
</gene>
<feature type="binding site" evidence="7">
    <location>
        <position position="119"/>
    </location>
    <ligand>
        <name>Zn(2+)</name>
        <dbReference type="ChEBI" id="CHEBI:29105"/>
        <note>catalytic</note>
    </ligand>
</feature>
<dbReference type="AlphaFoldDB" id="A0A4Y8SNM8"/>
<comment type="cofactor">
    <cofactor evidence="7">
        <name>Zn(2+)</name>
        <dbReference type="ChEBI" id="CHEBI:29105"/>
    </cofactor>
    <text evidence="7">Binds 1 zinc ion.</text>
</comment>
<dbReference type="GO" id="GO:0004521">
    <property type="term" value="F:RNA endonuclease activity"/>
    <property type="evidence" value="ECO:0007669"/>
    <property type="project" value="UniProtKB-UniRule"/>
</dbReference>
<evidence type="ECO:0000256" key="4">
    <source>
        <dbReference type="ARBA" id="ARBA00022759"/>
    </source>
</evidence>
<keyword evidence="7" id="KW-0690">Ribosome biogenesis</keyword>
<evidence type="ECO:0000313" key="9">
    <source>
        <dbReference type="Proteomes" id="UP000297540"/>
    </source>
</evidence>
<evidence type="ECO:0000256" key="1">
    <source>
        <dbReference type="ARBA" id="ARBA00010875"/>
    </source>
</evidence>
<keyword evidence="7" id="KW-0963">Cytoplasm</keyword>
<dbReference type="GO" id="GO:0008270">
    <property type="term" value="F:zinc ion binding"/>
    <property type="evidence" value="ECO:0007669"/>
    <property type="project" value="UniProtKB-UniRule"/>
</dbReference>
<proteinExistence type="inferred from homology"/>
<dbReference type="GO" id="GO:0006364">
    <property type="term" value="P:rRNA processing"/>
    <property type="evidence" value="ECO:0007669"/>
    <property type="project" value="UniProtKB-UniRule"/>
</dbReference>
<dbReference type="NCBIfam" id="TIGR00043">
    <property type="entry name" value="rRNA maturation RNase YbeY"/>
    <property type="match status" value="1"/>
</dbReference>
<dbReference type="Pfam" id="PF02130">
    <property type="entry name" value="YbeY"/>
    <property type="match status" value="1"/>
</dbReference>
<dbReference type="InterPro" id="IPR020549">
    <property type="entry name" value="YbeY_CS"/>
</dbReference>
<accession>A0A4Y8SNM8</accession>
<dbReference type="GO" id="GO:0004222">
    <property type="term" value="F:metalloendopeptidase activity"/>
    <property type="evidence" value="ECO:0007669"/>
    <property type="project" value="InterPro"/>
</dbReference>
<evidence type="ECO:0000256" key="6">
    <source>
        <dbReference type="ARBA" id="ARBA00022833"/>
    </source>
</evidence>
<feature type="binding site" evidence="7">
    <location>
        <position position="109"/>
    </location>
    <ligand>
        <name>Zn(2+)</name>
        <dbReference type="ChEBI" id="CHEBI:29105"/>
        <note>catalytic</note>
    </ligand>
</feature>
<dbReference type="EC" id="3.1.-.-" evidence="7"/>
<sequence>MPTINFFEEGISYKLKNKSAVRKWITETIVAEGYKLDELTYIFCSDEYLLQINQQYLDHDTYTDIITFDNAEEEGIIVGDIFISVERIKENAAKFSVTETQELHRVMIHGALHLLGYKDKSAADKKKMTLKEDQYLGTRTF</sequence>
<keyword evidence="2 7" id="KW-0540">Nuclease</keyword>
<evidence type="ECO:0000256" key="3">
    <source>
        <dbReference type="ARBA" id="ARBA00022723"/>
    </source>
</evidence>
<dbReference type="InterPro" id="IPR002036">
    <property type="entry name" value="YbeY"/>
</dbReference>
<keyword evidence="4 7" id="KW-0255">Endonuclease</keyword>
<keyword evidence="3 7" id="KW-0479">Metal-binding</keyword>
<keyword evidence="6 7" id="KW-0862">Zinc</keyword>
<comment type="similarity">
    <text evidence="1 7">Belongs to the endoribonuclease YbeY family.</text>
</comment>
<dbReference type="HAMAP" id="MF_00009">
    <property type="entry name" value="Endoribonucl_YbeY"/>
    <property type="match status" value="1"/>
</dbReference>
<dbReference type="OrthoDB" id="9811984at2"/>
<dbReference type="PANTHER" id="PTHR46986">
    <property type="entry name" value="ENDORIBONUCLEASE YBEY, CHLOROPLASTIC"/>
    <property type="match status" value="1"/>
</dbReference>
<keyword evidence="9" id="KW-1185">Reference proteome</keyword>
<dbReference type="PROSITE" id="PS01306">
    <property type="entry name" value="UPF0054"/>
    <property type="match status" value="1"/>
</dbReference>
<comment type="subcellular location">
    <subcellularLocation>
        <location evidence="7">Cytoplasm</location>
    </subcellularLocation>
</comment>
<name>A0A4Y8SNM8_9SPHI</name>
<dbReference type="RefSeq" id="WP_133226425.1">
    <property type="nucleotide sequence ID" value="NZ_SOZE01000002.1"/>
</dbReference>
<evidence type="ECO:0000256" key="2">
    <source>
        <dbReference type="ARBA" id="ARBA00022722"/>
    </source>
</evidence>
<dbReference type="GO" id="GO:0005737">
    <property type="term" value="C:cytoplasm"/>
    <property type="evidence" value="ECO:0007669"/>
    <property type="project" value="UniProtKB-SubCell"/>
</dbReference>
<dbReference type="EMBL" id="SOZE01000002">
    <property type="protein sequence ID" value="TFF40275.1"/>
    <property type="molecule type" value="Genomic_DNA"/>
</dbReference>
<dbReference type="SUPFAM" id="SSF55486">
    <property type="entry name" value="Metalloproteases ('zincins'), catalytic domain"/>
    <property type="match status" value="1"/>
</dbReference>
<keyword evidence="7" id="KW-0698">rRNA processing</keyword>
<dbReference type="InterPro" id="IPR023091">
    <property type="entry name" value="MetalPrtase_cat_dom_sf_prd"/>
</dbReference>
<comment type="function">
    <text evidence="7">Single strand-specific metallo-endoribonuclease involved in late-stage 70S ribosome quality control and in maturation of the 3' terminus of the 16S rRNA.</text>
</comment>
<protein>
    <recommendedName>
        <fullName evidence="7">Endoribonuclease YbeY</fullName>
        <ecNumber evidence="7">3.1.-.-</ecNumber>
    </recommendedName>
</protein>
<dbReference type="PANTHER" id="PTHR46986:SF1">
    <property type="entry name" value="ENDORIBONUCLEASE YBEY, CHLOROPLASTIC"/>
    <property type="match status" value="1"/>
</dbReference>
<reference evidence="8 9" key="1">
    <citation type="journal article" date="2017" name="Int. J. Syst. Evol. Microbiol.">
        <title>Mucilaginibacterpsychrotolerans sp. nov., isolated from peatlands.</title>
        <authorList>
            <person name="Deng Y."/>
            <person name="Shen L."/>
            <person name="Xu B."/>
            <person name="Liu Y."/>
            <person name="Gu Z."/>
            <person name="Liu H."/>
            <person name="Zhou Y."/>
        </authorList>
    </citation>
    <scope>NUCLEOTIDE SEQUENCE [LARGE SCALE GENOMIC DNA]</scope>
    <source>
        <strain evidence="8 9">NH7-4</strain>
    </source>
</reference>
<evidence type="ECO:0000256" key="7">
    <source>
        <dbReference type="HAMAP-Rule" id="MF_00009"/>
    </source>
</evidence>
<feature type="binding site" evidence="7">
    <location>
        <position position="113"/>
    </location>
    <ligand>
        <name>Zn(2+)</name>
        <dbReference type="ChEBI" id="CHEBI:29105"/>
        <note>catalytic</note>
    </ligand>
</feature>
<dbReference type="Gene3D" id="3.40.390.30">
    <property type="entry name" value="Metalloproteases ('zincins'), catalytic domain"/>
    <property type="match status" value="1"/>
</dbReference>